<dbReference type="OrthoDB" id="10265467at2759"/>
<name>A0A835IQ05_9MAGN</name>
<gene>
    <name evidence="1" type="ORF">IFM89_014352</name>
</gene>
<protein>
    <submittedName>
        <fullName evidence="1">Uncharacterized protein</fullName>
    </submittedName>
</protein>
<evidence type="ECO:0000313" key="2">
    <source>
        <dbReference type="Proteomes" id="UP000631114"/>
    </source>
</evidence>
<dbReference type="GO" id="GO:0005634">
    <property type="term" value="C:nucleus"/>
    <property type="evidence" value="ECO:0007669"/>
    <property type="project" value="TreeGrafter"/>
</dbReference>
<proteinExistence type="predicted"/>
<dbReference type="GO" id="GO:0017116">
    <property type="term" value="F:single-stranded DNA helicase activity"/>
    <property type="evidence" value="ECO:0007669"/>
    <property type="project" value="TreeGrafter"/>
</dbReference>
<dbReference type="PANTHER" id="PTHR13779:SF7">
    <property type="entry name" value="ATPASE WRNIP1"/>
    <property type="match status" value="1"/>
</dbReference>
<dbReference type="AlphaFoldDB" id="A0A835IQ05"/>
<dbReference type="GO" id="GO:0000731">
    <property type="term" value="P:DNA synthesis involved in DNA repair"/>
    <property type="evidence" value="ECO:0007669"/>
    <property type="project" value="TreeGrafter"/>
</dbReference>
<sequence>MQCKIKVRLGMSLEADNVRSRLKSMKRAWLDGRHANEGSGFGILFEMSISWFEEMLYCRLIPNALFDKFVTTWTAFYYTLAGTGKTSIAKATVTSSLYKFICLSDVTAGVKDVREVVKEANKMKQDSFLPVIEDGSIVFIGAMTDNPSFHLNNPLLSKCRVLKLNVLGGESIVRLLKRVVEDVERGVGKSVGCSVAVEGNVFGFLSLNCDRDARVALNLLEIAAGRKQSEMCSKIRLVEDLAYNASSMPVGDEGCDVLRKEENGVGSFVAIVTLDDAKKTLQCYNAFSNGSWWKSGSKIVARRGVVSNTRLPTTNKVQVVAAKKSHWVTKID</sequence>
<dbReference type="Gene3D" id="3.40.50.300">
    <property type="entry name" value="P-loop containing nucleotide triphosphate hydrolases"/>
    <property type="match status" value="1"/>
</dbReference>
<dbReference type="Gene3D" id="1.10.8.60">
    <property type="match status" value="1"/>
</dbReference>
<organism evidence="1 2">
    <name type="scientific">Coptis chinensis</name>
    <dbReference type="NCBI Taxonomy" id="261450"/>
    <lineage>
        <taxon>Eukaryota</taxon>
        <taxon>Viridiplantae</taxon>
        <taxon>Streptophyta</taxon>
        <taxon>Embryophyta</taxon>
        <taxon>Tracheophyta</taxon>
        <taxon>Spermatophyta</taxon>
        <taxon>Magnoliopsida</taxon>
        <taxon>Ranunculales</taxon>
        <taxon>Ranunculaceae</taxon>
        <taxon>Coptidoideae</taxon>
        <taxon>Coptis</taxon>
    </lineage>
</organism>
<accession>A0A835IQ05</accession>
<dbReference type="GO" id="GO:0006261">
    <property type="term" value="P:DNA-templated DNA replication"/>
    <property type="evidence" value="ECO:0007669"/>
    <property type="project" value="TreeGrafter"/>
</dbReference>
<dbReference type="Proteomes" id="UP000631114">
    <property type="component" value="Unassembled WGS sequence"/>
</dbReference>
<dbReference type="InterPro" id="IPR051314">
    <property type="entry name" value="AAA_ATPase_RarA/MGS1/WRNIP1"/>
</dbReference>
<reference evidence="1 2" key="1">
    <citation type="submission" date="2020-10" db="EMBL/GenBank/DDBJ databases">
        <title>The Coptis chinensis genome and diversification of protoberbering-type alkaloids.</title>
        <authorList>
            <person name="Wang B."/>
            <person name="Shu S."/>
            <person name="Song C."/>
            <person name="Liu Y."/>
        </authorList>
    </citation>
    <scope>NUCLEOTIDE SEQUENCE [LARGE SCALE GENOMIC DNA]</scope>
    <source>
        <strain evidence="1">HL-2020</strain>
        <tissue evidence="1">Leaf</tissue>
    </source>
</reference>
<dbReference type="CDD" id="cd18139">
    <property type="entry name" value="HLD_clamp_RarA"/>
    <property type="match status" value="1"/>
</dbReference>
<dbReference type="SUPFAM" id="SSF52540">
    <property type="entry name" value="P-loop containing nucleoside triphosphate hydrolases"/>
    <property type="match status" value="1"/>
</dbReference>
<keyword evidence="2" id="KW-1185">Reference proteome</keyword>
<evidence type="ECO:0000313" key="1">
    <source>
        <dbReference type="EMBL" id="KAF9620748.1"/>
    </source>
</evidence>
<dbReference type="InterPro" id="IPR027417">
    <property type="entry name" value="P-loop_NTPase"/>
</dbReference>
<dbReference type="PANTHER" id="PTHR13779">
    <property type="entry name" value="WERNER HELICASE-INTERACTING PROTEIN 1 FAMILY MEMBER"/>
    <property type="match status" value="1"/>
</dbReference>
<dbReference type="EMBL" id="JADFTS010000002">
    <property type="protein sequence ID" value="KAF9620748.1"/>
    <property type="molecule type" value="Genomic_DNA"/>
</dbReference>
<dbReference type="GO" id="GO:0008047">
    <property type="term" value="F:enzyme activator activity"/>
    <property type="evidence" value="ECO:0007669"/>
    <property type="project" value="TreeGrafter"/>
</dbReference>
<comment type="caution">
    <text evidence="1">The sequence shown here is derived from an EMBL/GenBank/DDBJ whole genome shotgun (WGS) entry which is preliminary data.</text>
</comment>